<evidence type="ECO:0000259" key="3">
    <source>
        <dbReference type="PROSITE" id="PS51462"/>
    </source>
</evidence>
<dbReference type="Pfam" id="PF00293">
    <property type="entry name" value="NUDIX"/>
    <property type="match status" value="1"/>
</dbReference>
<proteinExistence type="predicted"/>
<dbReference type="GO" id="GO:0016787">
    <property type="term" value="F:hydrolase activity"/>
    <property type="evidence" value="ECO:0007669"/>
    <property type="project" value="UniProtKB-KW"/>
</dbReference>
<keyword evidence="5" id="KW-1185">Reference proteome</keyword>
<dbReference type="Proteomes" id="UP001527866">
    <property type="component" value="Unassembled WGS sequence"/>
</dbReference>
<dbReference type="Gene3D" id="3.90.79.10">
    <property type="entry name" value="Nucleoside Triphosphate Pyrophosphohydrolase"/>
    <property type="match status" value="1"/>
</dbReference>
<dbReference type="PANTHER" id="PTHR43046">
    <property type="entry name" value="GDP-MANNOSE MANNOSYL HYDROLASE"/>
    <property type="match status" value="1"/>
</dbReference>
<protein>
    <submittedName>
        <fullName evidence="4">NUDIX hydrolase</fullName>
    </submittedName>
</protein>
<dbReference type="InterPro" id="IPR015797">
    <property type="entry name" value="NUDIX_hydrolase-like_dom_sf"/>
</dbReference>
<dbReference type="SUPFAM" id="SSF55811">
    <property type="entry name" value="Nudix"/>
    <property type="match status" value="1"/>
</dbReference>
<accession>A0ABT4U9N3</accession>
<dbReference type="EMBL" id="JAQFWQ010000086">
    <property type="protein sequence ID" value="MDA2813674.1"/>
    <property type="molecule type" value="Genomic_DNA"/>
</dbReference>
<gene>
    <name evidence="4" type="ORF">O4J56_23725</name>
</gene>
<dbReference type="PANTHER" id="PTHR43046:SF2">
    <property type="entry name" value="8-OXO-DGTP DIPHOSPHATASE-RELATED"/>
    <property type="match status" value="1"/>
</dbReference>
<comment type="caution">
    <text evidence="4">The sequence shown here is derived from an EMBL/GenBank/DDBJ whole genome shotgun (WGS) entry which is preliminary data.</text>
</comment>
<evidence type="ECO:0000256" key="1">
    <source>
        <dbReference type="ARBA" id="ARBA00001946"/>
    </source>
</evidence>
<dbReference type="RefSeq" id="WP_270688768.1">
    <property type="nucleotide sequence ID" value="NZ_JAQFWQ010000086.1"/>
</dbReference>
<dbReference type="PROSITE" id="PS51462">
    <property type="entry name" value="NUDIX"/>
    <property type="match status" value="1"/>
</dbReference>
<keyword evidence="2 4" id="KW-0378">Hydrolase</keyword>
<dbReference type="InterPro" id="IPR000086">
    <property type="entry name" value="NUDIX_hydrolase_dom"/>
</dbReference>
<evidence type="ECO:0000256" key="2">
    <source>
        <dbReference type="ARBA" id="ARBA00022801"/>
    </source>
</evidence>
<organism evidence="4 5">
    <name type="scientific">Nocardiopsis endophytica</name>
    <dbReference type="NCBI Taxonomy" id="3018445"/>
    <lineage>
        <taxon>Bacteria</taxon>
        <taxon>Bacillati</taxon>
        <taxon>Actinomycetota</taxon>
        <taxon>Actinomycetes</taxon>
        <taxon>Streptosporangiales</taxon>
        <taxon>Nocardiopsidaceae</taxon>
        <taxon>Nocardiopsis</taxon>
    </lineage>
</organism>
<evidence type="ECO:0000313" key="5">
    <source>
        <dbReference type="Proteomes" id="UP001527866"/>
    </source>
</evidence>
<feature type="domain" description="Nudix hydrolase" evidence="3">
    <location>
        <begin position="23"/>
        <end position="156"/>
    </location>
</feature>
<comment type="cofactor">
    <cofactor evidence="1">
        <name>Mg(2+)</name>
        <dbReference type="ChEBI" id="CHEBI:18420"/>
    </cofactor>
</comment>
<name>A0ABT4U9N3_9ACTN</name>
<reference evidence="4 5" key="1">
    <citation type="submission" date="2023-01" db="EMBL/GenBank/DDBJ databases">
        <title>Draft genome sequence of Nocardiopsis sp. RSe5-2 isolated from halophytes.</title>
        <authorList>
            <person name="Duangmal K."/>
            <person name="Chantavorakit T."/>
        </authorList>
    </citation>
    <scope>NUCLEOTIDE SEQUENCE [LARGE SCALE GENOMIC DNA]</scope>
    <source>
        <strain evidence="4 5">RSe5-2</strain>
    </source>
</reference>
<evidence type="ECO:0000313" key="4">
    <source>
        <dbReference type="EMBL" id="MDA2813674.1"/>
    </source>
</evidence>
<sequence length="284" mass="28857">MTSGAKGDGDGWITLADGTHRWGRYGAAGLLLHAPGPDGGRCVLLQHRAAWSHQGDTWGLPGGAADSGEGPVAAALREFGEEVAGDLGAVEVTGVYRAGDRVWHYDSVLAAAPEAAEFAPGNAESEAVRWVPLDEVPALPLVPAFADAWPLLRSALGARLDLVVEAGPVLERAGEAATPERTSALRDALAGLARAGVPAGDLPSGLGLPPLHTWFPRVRLVTPVPVAPVPGVEVVADAGRAGGGRGSVLTVTAAGGPGTVPPAWLLERTEAADPVPGSDREVAL</sequence>